<protein>
    <submittedName>
        <fullName evidence="1">Uncharacterized protein</fullName>
    </submittedName>
</protein>
<evidence type="ECO:0000313" key="1">
    <source>
        <dbReference type="EMBL" id="MFD2867038.1"/>
    </source>
</evidence>
<sequence length="79" mass="8935">METTIPKQLASIIEAIPQLILAYEVGTIMGVCDKAEVVYIATPVSENQVNENHAHKPFGPEHGFYHFFAEYRSLKERSE</sequence>
<name>A0ABW5XVN1_9BACL</name>
<dbReference type="EMBL" id="JBHUOR010000003">
    <property type="protein sequence ID" value="MFD2867038.1"/>
    <property type="molecule type" value="Genomic_DNA"/>
</dbReference>
<evidence type="ECO:0000313" key="2">
    <source>
        <dbReference type="Proteomes" id="UP001597568"/>
    </source>
</evidence>
<proteinExistence type="predicted"/>
<comment type="caution">
    <text evidence="1">The sequence shown here is derived from an EMBL/GenBank/DDBJ whole genome shotgun (WGS) entry which is preliminary data.</text>
</comment>
<accession>A0ABW5XVN1</accession>
<reference evidence="2" key="1">
    <citation type="journal article" date="2019" name="Int. J. Syst. Evol. Microbiol.">
        <title>The Global Catalogue of Microorganisms (GCM) 10K type strain sequencing project: providing services to taxonomists for standard genome sequencing and annotation.</title>
        <authorList>
            <consortium name="The Broad Institute Genomics Platform"/>
            <consortium name="The Broad Institute Genome Sequencing Center for Infectious Disease"/>
            <person name="Wu L."/>
            <person name="Ma J."/>
        </authorList>
    </citation>
    <scope>NUCLEOTIDE SEQUENCE [LARGE SCALE GENOMIC DNA]</scope>
    <source>
        <strain evidence="2">KCTC 33522</strain>
    </source>
</reference>
<organism evidence="1 2">
    <name type="scientific">Kurthia populi</name>
    <dbReference type="NCBI Taxonomy" id="1562132"/>
    <lineage>
        <taxon>Bacteria</taxon>
        <taxon>Bacillati</taxon>
        <taxon>Bacillota</taxon>
        <taxon>Bacilli</taxon>
        <taxon>Bacillales</taxon>
        <taxon>Caryophanaceae</taxon>
        <taxon>Kurthia</taxon>
    </lineage>
</organism>
<keyword evidence="2" id="KW-1185">Reference proteome</keyword>
<dbReference type="Proteomes" id="UP001597568">
    <property type="component" value="Unassembled WGS sequence"/>
</dbReference>
<dbReference type="RefSeq" id="WP_380146451.1">
    <property type="nucleotide sequence ID" value="NZ_JBHUOR010000003.1"/>
</dbReference>
<gene>
    <name evidence="1" type="ORF">ACFSY7_00590</name>
</gene>